<reference evidence="1 2" key="1">
    <citation type="submission" date="2023-10" db="EMBL/GenBank/DDBJ databases">
        <title>Psychrosphaera aquimaarina strain SW33 isolated from seawater.</title>
        <authorList>
            <person name="Bayburt H."/>
            <person name="Kim J.M."/>
            <person name="Choi B.J."/>
            <person name="Jeon C.O."/>
        </authorList>
    </citation>
    <scope>NUCLEOTIDE SEQUENCE [LARGE SCALE GENOMIC DNA]</scope>
    <source>
        <strain evidence="1 2">KCTC 52743</strain>
    </source>
</reference>
<sequence length="80" mass="8746">MSQSVQKANPQLCPLCAKDNACGNLVSDSLVCDPETKQTCWCQNPKLQFPPELLQQVPDAEKNKSCICQACATSFIISRS</sequence>
<evidence type="ECO:0000313" key="2">
    <source>
        <dbReference type="Proteomes" id="UP001257914"/>
    </source>
</evidence>
<comment type="caution">
    <text evidence="1">The sequence shown here is derived from an EMBL/GenBank/DDBJ whole genome shotgun (WGS) entry which is preliminary data.</text>
</comment>
<keyword evidence="2" id="KW-1185">Reference proteome</keyword>
<dbReference type="RefSeq" id="WP_315946053.1">
    <property type="nucleotide sequence ID" value="NZ_JAWCUA010000003.1"/>
</dbReference>
<dbReference type="EMBL" id="JAWCUA010000003">
    <property type="protein sequence ID" value="MDU0112298.1"/>
    <property type="molecule type" value="Genomic_DNA"/>
</dbReference>
<name>A0ABU3QZ31_9GAMM</name>
<protein>
    <submittedName>
        <fullName evidence="1">Cysteine-rich CWC family protein</fullName>
    </submittedName>
</protein>
<dbReference type="Pfam" id="PF14375">
    <property type="entry name" value="Cys_rich_CWC"/>
    <property type="match status" value="1"/>
</dbReference>
<accession>A0ABU3QZ31</accession>
<gene>
    <name evidence="1" type="ORF">RT723_04650</name>
</gene>
<dbReference type="Proteomes" id="UP001257914">
    <property type="component" value="Unassembled WGS sequence"/>
</dbReference>
<evidence type="ECO:0000313" key="1">
    <source>
        <dbReference type="EMBL" id="MDU0112298.1"/>
    </source>
</evidence>
<proteinExistence type="predicted"/>
<dbReference type="InterPro" id="IPR032720">
    <property type="entry name" value="Cys_rich_CWC"/>
</dbReference>
<organism evidence="1 2">
    <name type="scientific">Psychrosphaera aquimarina</name>
    <dbReference type="NCBI Taxonomy" id="2044854"/>
    <lineage>
        <taxon>Bacteria</taxon>
        <taxon>Pseudomonadati</taxon>
        <taxon>Pseudomonadota</taxon>
        <taxon>Gammaproteobacteria</taxon>
        <taxon>Alteromonadales</taxon>
        <taxon>Pseudoalteromonadaceae</taxon>
        <taxon>Psychrosphaera</taxon>
    </lineage>
</organism>